<dbReference type="GO" id="GO:0004497">
    <property type="term" value="F:monooxygenase activity"/>
    <property type="evidence" value="ECO:0007669"/>
    <property type="project" value="InterPro"/>
</dbReference>
<dbReference type="AlphaFoldDB" id="A0AAP0EWY6"/>
<dbReference type="InterPro" id="IPR036396">
    <property type="entry name" value="Cyt_P450_sf"/>
</dbReference>
<dbReference type="Gene3D" id="1.10.630.10">
    <property type="entry name" value="Cytochrome P450"/>
    <property type="match status" value="1"/>
</dbReference>
<proteinExistence type="predicted"/>
<keyword evidence="1" id="KW-1133">Transmembrane helix</keyword>
<name>A0AAP0EWY6_9MAGN</name>
<dbReference type="Proteomes" id="UP001420932">
    <property type="component" value="Unassembled WGS sequence"/>
</dbReference>
<dbReference type="GO" id="GO:0005506">
    <property type="term" value="F:iron ion binding"/>
    <property type="evidence" value="ECO:0007669"/>
    <property type="project" value="InterPro"/>
</dbReference>
<keyword evidence="1" id="KW-0472">Membrane</keyword>
<dbReference type="GO" id="GO:0020037">
    <property type="term" value="F:heme binding"/>
    <property type="evidence" value="ECO:0007669"/>
    <property type="project" value="InterPro"/>
</dbReference>
<dbReference type="PANTHER" id="PTHR24299:SF58">
    <property type="entry name" value="CYTOCHROME P450"/>
    <property type="match status" value="1"/>
</dbReference>
<keyword evidence="1" id="KW-0812">Transmembrane</keyword>
<dbReference type="SUPFAM" id="SSF48264">
    <property type="entry name" value="Cytochrome P450"/>
    <property type="match status" value="1"/>
</dbReference>
<gene>
    <name evidence="2" type="ORF">Syun_025283</name>
</gene>
<comment type="caution">
    <text evidence="2">The sequence shown here is derived from an EMBL/GenBank/DDBJ whole genome shotgun (WGS) entry which is preliminary data.</text>
</comment>
<reference evidence="2 3" key="1">
    <citation type="submission" date="2024-01" db="EMBL/GenBank/DDBJ databases">
        <title>Genome assemblies of Stephania.</title>
        <authorList>
            <person name="Yang L."/>
        </authorList>
    </citation>
    <scope>NUCLEOTIDE SEQUENCE [LARGE SCALE GENOMIC DNA]</scope>
    <source>
        <strain evidence="2">YNDBR</strain>
        <tissue evidence="2">Leaf</tissue>
    </source>
</reference>
<keyword evidence="3" id="KW-1185">Reference proteome</keyword>
<organism evidence="2 3">
    <name type="scientific">Stephania yunnanensis</name>
    <dbReference type="NCBI Taxonomy" id="152371"/>
    <lineage>
        <taxon>Eukaryota</taxon>
        <taxon>Viridiplantae</taxon>
        <taxon>Streptophyta</taxon>
        <taxon>Embryophyta</taxon>
        <taxon>Tracheophyta</taxon>
        <taxon>Spermatophyta</taxon>
        <taxon>Magnoliopsida</taxon>
        <taxon>Ranunculales</taxon>
        <taxon>Menispermaceae</taxon>
        <taxon>Menispermoideae</taxon>
        <taxon>Cissampelideae</taxon>
        <taxon>Stephania</taxon>
    </lineage>
</organism>
<evidence type="ECO:0008006" key="4">
    <source>
        <dbReference type="Google" id="ProtNLM"/>
    </source>
</evidence>
<dbReference type="GO" id="GO:0016705">
    <property type="term" value="F:oxidoreductase activity, acting on paired donors, with incorporation or reduction of molecular oxygen"/>
    <property type="evidence" value="ECO:0007669"/>
    <property type="project" value="InterPro"/>
</dbReference>
<evidence type="ECO:0000313" key="2">
    <source>
        <dbReference type="EMBL" id="KAK9098238.1"/>
    </source>
</evidence>
<evidence type="ECO:0000313" key="3">
    <source>
        <dbReference type="Proteomes" id="UP001420932"/>
    </source>
</evidence>
<accession>A0AAP0EWY6</accession>
<dbReference type="EMBL" id="JBBNAF010000011">
    <property type="protein sequence ID" value="KAK9098238.1"/>
    <property type="molecule type" value="Genomic_DNA"/>
</dbReference>
<dbReference type="PANTHER" id="PTHR24299">
    <property type="entry name" value="CYTOCHROME P450 FAMILY 1"/>
    <property type="match status" value="1"/>
</dbReference>
<evidence type="ECO:0000256" key="1">
    <source>
        <dbReference type="SAM" id="Phobius"/>
    </source>
</evidence>
<feature type="transmembrane region" description="Helical" evidence="1">
    <location>
        <begin position="84"/>
        <end position="103"/>
    </location>
</feature>
<sequence length="239" mass="26601">MGKGKGKGKGNDVLSDYLRDNDPCRSRPAAYWCHHLLLTTASLSIPNLSFPTTLLLLVHHLHHSNELILAKLSIARKQQEHSNGANNILALFSFTLVLLYLLYKPKHNNLPPALKPAWPLLGNLPIPLDSNGTTPLYITLTKLAQTYDPLIFVILGTSSTIVTSTTDAAMEILKTNDGFLSRCHISICFRIKDLNKNSSVQDDSTDNRKLLQKIARMEIFGLRMLKIQKPARGAKVLEI</sequence>
<protein>
    <recommendedName>
        <fullName evidence="4">Cytochrome P450</fullName>
    </recommendedName>
</protein>